<gene>
    <name evidence="1" type="ORF">RBSWK_01667</name>
</gene>
<accession>L7CMV6</accession>
<protein>
    <recommendedName>
        <fullName evidence="3">Sulfotransferase</fullName>
    </recommendedName>
</protein>
<evidence type="ECO:0000313" key="2">
    <source>
        <dbReference type="Proteomes" id="UP000010959"/>
    </source>
</evidence>
<sequence>MRSGTTLFMQWLSRTGLFAYPTNLLSRFYQAPIIGSKIQLLLTDPRYNFRDELGEFVQSTVYASENGKTLGALSPNEFWYFWRRFLAEPGRDVWTDAELRQSMDTRTMLAELSGMTNVFQKPFAAKAMLFNYNIPFLDSVIDRVAFIQVKRDPLTNIASVLDARRRQLGDERHWYSFDIPEKESLRELEPVAQVAGQIHYINQAIERGLQSVEESRKMTVQYEDFCANPKAVFDTLVNKLGWQDCHYTGAERFDVSRQIAPEQSAVIASAVGRFA</sequence>
<dbReference type="EMBL" id="AMWG01000035">
    <property type="protein sequence ID" value="ELP34391.1"/>
    <property type="molecule type" value="Genomic_DNA"/>
</dbReference>
<dbReference type="PATRIC" id="fig|993516.3.peg.1776"/>
<reference evidence="1 2" key="1">
    <citation type="journal article" date="2013" name="Mar. Genomics">
        <title>Expression of sulfatases in Rhodopirellula baltica and the diversity of sulfatases in the genus Rhodopirellula.</title>
        <authorList>
            <person name="Wegner C.E."/>
            <person name="Richter-Heitmann T."/>
            <person name="Klindworth A."/>
            <person name="Klockow C."/>
            <person name="Richter M."/>
            <person name="Achstetter T."/>
            <person name="Glockner F.O."/>
            <person name="Harder J."/>
        </authorList>
    </citation>
    <scope>NUCLEOTIDE SEQUENCE [LARGE SCALE GENOMIC DNA]</scope>
    <source>
        <strain evidence="1 2">SWK14</strain>
    </source>
</reference>
<dbReference type="SUPFAM" id="SSF52540">
    <property type="entry name" value="P-loop containing nucleoside triphosphate hydrolases"/>
    <property type="match status" value="1"/>
</dbReference>
<dbReference type="InterPro" id="IPR027417">
    <property type="entry name" value="P-loop_NTPase"/>
</dbReference>
<comment type="caution">
    <text evidence="1">The sequence shown here is derived from an EMBL/GenBank/DDBJ whole genome shotgun (WGS) entry which is preliminary data.</text>
</comment>
<proteinExistence type="predicted"/>
<dbReference type="Gene3D" id="3.40.50.300">
    <property type="entry name" value="P-loop containing nucleotide triphosphate hydrolases"/>
    <property type="match status" value="1"/>
</dbReference>
<dbReference type="Proteomes" id="UP000010959">
    <property type="component" value="Unassembled WGS sequence"/>
</dbReference>
<name>L7CMV6_RHOBT</name>
<dbReference type="Pfam" id="PF13469">
    <property type="entry name" value="Sulfotransfer_3"/>
    <property type="match status" value="1"/>
</dbReference>
<organism evidence="1 2">
    <name type="scientific">Rhodopirellula baltica SWK14</name>
    <dbReference type="NCBI Taxonomy" id="993516"/>
    <lineage>
        <taxon>Bacteria</taxon>
        <taxon>Pseudomonadati</taxon>
        <taxon>Planctomycetota</taxon>
        <taxon>Planctomycetia</taxon>
        <taxon>Pirellulales</taxon>
        <taxon>Pirellulaceae</taxon>
        <taxon>Rhodopirellula</taxon>
    </lineage>
</organism>
<evidence type="ECO:0008006" key="3">
    <source>
        <dbReference type="Google" id="ProtNLM"/>
    </source>
</evidence>
<evidence type="ECO:0000313" key="1">
    <source>
        <dbReference type="EMBL" id="ELP34391.1"/>
    </source>
</evidence>
<dbReference type="AlphaFoldDB" id="L7CMV6"/>